<dbReference type="EMBL" id="CP021434">
    <property type="protein sequence ID" value="ARU61033.1"/>
    <property type="molecule type" value="Genomic_DNA"/>
</dbReference>
<proteinExistence type="predicted"/>
<evidence type="ECO:0000259" key="2">
    <source>
        <dbReference type="Pfam" id="PF20469"/>
    </source>
</evidence>
<keyword evidence="3" id="KW-0378">Hydrolase</keyword>
<evidence type="ECO:0000259" key="1">
    <source>
        <dbReference type="Pfam" id="PF13175"/>
    </source>
</evidence>
<evidence type="ECO:0000313" key="3">
    <source>
        <dbReference type="EMBL" id="ARU61033.1"/>
    </source>
</evidence>
<reference evidence="4" key="1">
    <citation type="submission" date="2017-05" db="EMBL/GenBank/DDBJ databases">
        <authorList>
            <person name="Sung H."/>
        </authorList>
    </citation>
    <scope>NUCLEOTIDE SEQUENCE [LARGE SCALE GENOMIC DNA]</scope>
    <source>
        <strain evidence="4">AR23208</strain>
    </source>
</reference>
<organism evidence="3 4">
    <name type="scientific">Tumebacillus avium</name>
    <dbReference type="NCBI Taxonomy" id="1903704"/>
    <lineage>
        <taxon>Bacteria</taxon>
        <taxon>Bacillati</taxon>
        <taxon>Bacillota</taxon>
        <taxon>Bacilli</taxon>
        <taxon>Bacillales</taxon>
        <taxon>Alicyclobacillaceae</taxon>
        <taxon>Tumebacillus</taxon>
    </lineage>
</organism>
<keyword evidence="3" id="KW-0255">Endonuclease</keyword>
<dbReference type="GO" id="GO:0004519">
    <property type="term" value="F:endonuclease activity"/>
    <property type="evidence" value="ECO:0007669"/>
    <property type="project" value="UniProtKB-KW"/>
</dbReference>
<keyword evidence="4" id="KW-1185">Reference proteome</keyword>
<keyword evidence="3" id="KW-0540">Nuclease</keyword>
<dbReference type="PANTHER" id="PTHR43581:SF4">
    <property type="entry name" value="ATP_GTP PHOSPHATASE"/>
    <property type="match status" value="1"/>
</dbReference>
<protein>
    <submittedName>
        <fullName evidence="3">ATP-dependent endonuclease</fullName>
    </submittedName>
</protein>
<evidence type="ECO:0000313" key="4">
    <source>
        <dbReference type="Proteomes" id="UP000195437"/>
    </source>
</evidence>
<dbReference type="Proteomes" id="UP000195437">
    <property type="component" value="Chromosome"/>
</dbReference>
<dbReference type="AlphaFoldDB" id="A0A1Y0INU8"/>
<dbReference type="Pfam" id="PF13175">
    <property type="entry name" value="AAA_15"/>
    <property type="match status" value="2"/>
</dbReference>
<dbReference type="KEGG" id="tum:CBW65_08130"/>
<name>A0A1Y0INU8_9BACL</name>
<gene>
    <name evidence="3" type="ORF">CBW65_08130</name>
</gene>
<sequence>MQRPRLSKLTIKNFRCIGQTPVEIELDDIVVLVGPNNAGKSSILRAYEVVMSEGSQAGKLTRDDFPNGEVRPDALPEIELHTIIYNDLPGQRWIHTDPSTHEMLVRERWIWHDIGDPIRQGYDVEKGAWDEQVPWGAANVANSRRPQPHRVDAFTHPKEQSDKILALLLSVLNERIQATDYGLVLDKLAEVQKLIVDQSRPRIAEVEAGVNEIISQVFPDYAIRFDARPEEDLEKAIQFFKAPQLLMGPQDGYQSTIDRQGSGARRTLLWAALRYISEQGFGKPKSRSKKTPEQLAERPHVLLLDEPELCLHPSAVRGACRVLYDLPNTDSWQVMVTTHSPAFLDLSRDNTTIIRVERTVQGEIKGTTLFRPERAQLDEDDKQKLKLLNICDPHVAEFFFGGHVIVVEGDTEYTAFQHVIAAKPDRYKNVHIIRARGKATIISLIKILNHFGTSYSVLHDSDLPTTVTKTGKEMANPAWAHNIKIYQEIQQHPDPSQVRLLASVPNFEAAYFGEEVSGEKPYNALLEMQKSSESFQTIEQLLQVLLDHTRPVLPAGCVEWHSLDQLKEAAANAKKTRSA</sequence>
<dbReference type="Gene3D" id="3.40.50.300">
    <property type="entry name" value="P-loop containing nucleotide triphosphate hydrolases"/>
    <property type="match status" value="1"/>
</dbReference>
<dbReference type="InterPro" id="IPR027417">
    <property type="entry name" value="P-loop_NTPase"/>
</dbReference>
<dbReference type="CDD" id="cd01026">
    <property type="entry name" value="TOPRIM_OLD"/>
    <property type="match status" value="1"/>
</dbReference>
<dbReference type="RefSeq" id="WP_087456418.1">
    <property type="nucleotide sequence ID" value="NZ_CP021434.1"/>
</dbReference>
<dbReference type="InterPro" id="IPR051396">
    <property type="entry name" value="Bact_Antivir_Def_Nuclease"/>
</dbReference>
<dbReference type="OrthoDB" id="9801813at2"/>
<feature type="domain" description="OLD protein-like TOPRIM" evidence="2">
    <location>
        <begin position="399"/>
        <end position="462"/>
    </location>
</feature>
<dbReference type="PANTHER" id="PTHR43581">
    <property type="entry name" value="ATP/GTP PHOSPHATASE"/>
    <property type="match status" value="1"/>
</dbReference>
<accession>A0A1Y0INU8</accession>
<feature type="domain" description="Endonuclease GajA/Old nuclease/RecF-like AAA" evidence="1">
    <location>
        <begin position="6"/>
        <end position="54"/>
    </location>
</feature>
<dbReference type="SUPFAM" id="SSF52540">
    <property type="entry name" value="P-loop containing nucleoside triphosphate hydrolases"/>
    <property type="match status" value="1"/>
</dbReference>
<dbReference type="Pfam" id="PF20469">
    <property type="entry name" value="OLD-like_TOPRIM"/>
    <property type="match status" value="1"/>
</dbReference>
<dbReference type="InterPro" id="IPR041685">
    <property type="entry name" value="AAA_GajA/Old/RecF-like"/>
</dbReference>
<feature type="domain" description="Endonuclease GajA/Old nuclease/RecF-like AAA" evidence="1">
    <location>
        <begin position="196"/>
        <end position="343"/>
    </location>
</feature>
<dbReference type="InterPro" id="IPR034139">
    <property type="entry name" value="TOPRIM_OLD"/>
</dbReference>